<evidence type="ECO:0000313" key="2">
    <source>
        <dbReference type="EMBL" id="KAJ8877675.1"/>
    </source>
</evidence>
<evidence type="ECO:0000256" key="1">
    <source>
        <dbReference type="SAM" id="MobiDB-lite"/>
    </source>
</evidence>
<dbReference type="Proteomes" id="UP001159363">
    <property type="component" value="Chromosome 7"/>
</dbReference>
<proteinExistence type="predicted"/>
<feature type="region of interest" description="Disordered" evidence="1">
    <location>
        <begin position="79"/>
        <end position="129"/>
    </location>
</feature>
<evidence type="ECO:0000313" key="3">
    <source>
        <dbReference type="Proteomes" id="UP001159363"/>
    </source>
</evidence>
<feature type="compositionally biased region" description="Basic and acidic residues" evidence="1">
    <location>
        <begin position="468"/>
        <end position="482"/>
    </location>
</feature>
<sequence length="786" mass="87388">MGSKIDTENCWTIRVQSWAGDRDEIHFEPPKLAVGNLDPRSSAINHEISLVHYFYFGTKIKLETGSELGSFDPGIGKDVGATGHKSRPNLSTHSFYHVNRTASPPPPPRSHHRNRPPQPGSLGIKDGGSSSHYVVRQGRTYDLLHFNDLQDILYSLMNKYADINCTLVVCCLLTTCCKLGKIMVAAAQVLLHTWQYGARCLFLCKSAIGSESSWAFLMNCNPIVKELRQHGEVPRHAPHISARLCWMSLGMVVTILAWMAPRFFSSNSSTPIHSPPTAPSPSSWACFIKVYAASQMSMGGIKRLYIVSGSVFGAGFPIRPTRHGPRAALFQGATSRKKTVRRKARSHRMASRSQSKNGFVHIKGTITLIHLCVLGNSGAVARALASHHGFTPGFSNVGIVLDDAACLRVFSEYSRFSHLAFQRRSIRRWTPTCPSWKARHSETHNHEMLRADKGEVRGEWSSAGMQRRAGERSPRKPTDQRHLPVRLAKIRDEQSNRSATAAPFTRQVPVSTNAVKLQMNDVYVRCCTQQGISIALHIKAHEWRARRRRLKQCLQPAGKVAGSHEWGTTLPCVIHERGMRVDLTSLNGRGRAGIFFLCRRSLRYSTQTHIPPSLTKDTFGTAPAAVCCPHQCPSASCSPLSAVLPDCKTCHLRAEDTRKLVRDSPCLAVDALSSRPGLVSADSLHSLALLLRLRVLQNTRAQIHFRDWTILTVTRYKCLPANHGHSVSELPNSDWPSQVMNCLLRRRHEEKTLQKARNVKMRIPDACGELLQGKAGVSCVLYPVAR</sequence>
<reference evidence="2 3" key="1">
    <citation type="submission" date="2023-02" db="EMBL/GenBank/DDBJ databases">
        <title>LHISI_Scaffold_Assembly.</title>
        <authorList>
            <person name="Stuart O.P."/>
            <person name="Cleave R."/>
            <person name="Magrath M.J.L."/>
            <person name="Mikheyev A.S."/>
        </authorList>
    </citation>
    <scope>NUCLEOTIDE SEQUENCE [LARGE SCALE GENOMIC DNA]</scope>
    <source>
        <strain evidence="2">Daus_M_001</strain>
        <tissue evidence="2">Leg muscle</tissue>
    </source>
</reference>
<protein>
    <submittedName>
        <fullName evidence="2">Uncharacterized protein</fullName>
    </submittedName>
</protein>
<keyword evidence="3" id="KW-1185">Reference proteome</keyword>
<comment type="caution">
    <text evidence="2">The sequence shown here is derived from an EMBL/GenBank/DDBJ whole genome shotgun (WGS) entry which is preliminary data.</text>
</comment>
<organism evidence="2 3">
    <name type="scientific">Dryococelus australis</name>
    <dbReference type="NCBI Taxonomy" id="614101"/>
    <lineage>
        <taxon>Eukaryota</taxon>
        <taxon>Metazoa</taxon>
        <taxon>Ecdysozoa</taxon>
        <taxon>Arthropoda</taxon>
        <taxon>Hexapoda</taxon>
        <taxon>Insecta</taxon>
        <taxon>Pterygota</taxon>
        <taxon>Neoptera</taxon>
        <taxon>Polyneoptera</taxon>
        <taxon>Phasmatodea</taxon>
        <taxon>Verophasmatodea</taxon>
        <taxon>Anareolatae</taxon>
        <taxon>Phasmatidae</taxon>
        <taxon>Eurycanthinae</taxon>
        <taxon>Dryococelus</taxon>
    </lineage>
</organism>
<feature type="region of interest" description="Disordered" evidence="1">
    <location>
        <begin position="457"/>
        <end position="482"/>
    </location>
</feature>
<dbReference type="EMBL" id="JARBHB010000008">
    <property type="protein sequence ID" value="KAJ8877675.1"/>
    <property type="molecule type" value="Genomic_DNA"/>
</dbReference>
<accession>A0ABQ9H088</accession>
<gene>
    <name evidence="2" type="ORF">PR048_022130</name>
</gene>
<name>A0ABQ9H088_9NEOP</name>